<name>A0A4P9XSB6_9FUNG</name>
<evidence type="ECO:0000313" key="3">
    <source>
        <dbReference type="Proteomes" id="UP000271241"/>
    </source>
</evidence>
<dbReference type="GO" id="GO:0005737">
    <property type="term" value="C:cytoplasm"/>
    <property type="evidence" value="ECO:0007669"/>
    <property type="project" value="TreeGrafter"/>
</dbReference>
<dbReference type="Gene3D" id="2.60.40.640">
    <property type="match status" value="1"/>
</dbReference>
<dbReference type="Proteomes" id="UP000271241">
    <property type="component" value="Unassembled WGS sequence"/>
</dbReference>
<protein>
    <submittedName>
        <fullName evidence="2">Uncharacterized protein</fullName>
    </submittedName>
</protein>
<dbReference type="OrthoDB" id="2333384at2759"/>
<dbReference type="InterPro" id="IPR014752">
    <property type="entry name" value="Arrestin-like_C"/>
</dbReference>
<gene>
    <name evidence="2" type="ORF">THASP1DRAFT_29779</name>
</gene>
<accession>A0A4P9XSB6</accession>
<proteinExistence type="predicted"/>
<evidence type="ECO:0000256" key="1">
    <source>
        <dbReference type="SAM" id="MobiDB-lite"/>
    </source>
</evidence>
<reference evidence="3" key="1">
    <citation type="journal article" date="2018" name="Nat. Microbiol.">
        <title>Leveraging single-cell genomics to expand the fungal tree of life.</title>
        <authorList>
            <person name="Ahrendt S.R."/>
            <person name="Quandt C.A."/>
            <person name="Ciobanu D."/>
            <person name="Clum A."/>
            <person name="Salamov A."/>
            <person name="Andreopoulos B."/>
            <person name="Cheng J.F."/>
            <person name="Woyke T."/>
            <person name="Pelin A."/>
            <person name="Henrissat B."/>
            <person name="Reynolds N.K."/>
            <person name="Benny G.L."/>
            <person name="Smith M.E."/>
            <person name="James T.Y."/>
            <person name="Grigoriev I.V."/>
        </authorList>
    </citation>
    <scope>NUCLEOTIDE SEQUENCE [LARGE SCALE GENOMIC DNA]</scope>
    <source>
        <strain evidence="3">RSA 1356</strain>
    </source>
</reference>
<dbReference type="EMBL" id="KZ992605">
    <property type="protein sequence ID" value="RKP08421.1"/>
    <property type="molecule type" value="Genomic_DNA"/>
</dbReference>
<organism evidence="2 3">
    <name type="scientific">Thamnocephalis sphaerospora</name>
    <dbReference type="NCBI Taxonomy" id="78915"/>
    <lineage>
        <taxon>Eukaryota</taxon>
        <taxon>Fungi</taxon>
        <taxon>Fungi incertae sedis</taxon>
        <taxon>Zoopagomycota</taxon>
        <taxon>Zoopagomycotina</taxon>
        <taxon>Zoopagomycetes</taxon>
        <taxon>Zoopagales</taxon>
        <taxon>Sigmoideomycetaceae</taxon>
        <taxon>Thamnocephalis</taxon>
    </lineage>
</organism>
<dbReference type="GO" id="GO:0015031">
    <property type="term" value="P:protein transport"/>
    <property type="evidence" value="ECO:0007669"/>
    <property type="project" value="TreeGrafter"/>
</dbReference>
<feature type="region of interest" description="Disordered" evidence="1">
    <location>
        <begin position="124"/>
        <end position="145"/>
    </location>
</feature>
<dbReference type="InterPro" id="IPR050357">
    <property type="entry name" value="Arrestin_domain-protein"/>
</dbReference>
<keyword evidence="3" id="KW-1185">Reference proteome</keyword>
<sequence>MAAEDLSGPQYADDQQTTLAAGTHTWSFSVTLPVNMHLPNSMDSLRNQVYYVLRASHWREGDAQITAEAELRVRDPILIDREPYSLPLVLRRPFQVNKAASWLARGAAVASLAPFKALMRSSSNQSFAPSSSDSDACSTTGSTTSVTAGAGANEGLCATLSLARTGYRAGERLRMMISVSDTRLAGPVGVKARLRRVCVHRSNSMVDVEEVVVAGGQRPLDDPSGVFELQLPRRMLSTSSGAGTLLNGLDGAGCITVRYMLEVSLRYSSGPALLPKPLAKFRVPVVIGVFSTAGSNARQRRWAAWWRTVALGDDPAAAHAYARALAAGATGDGPGLADWEFAEEIMSTTHDGGLLPAYEPPPPSYDQMNLLEDEFLPEDYTCEDAAEGMVMAFPLEDPAIDAGEDEPTTAAATVLTTRSWRPVSLPPAYTPASVAMAPVAVQ</sequence>
<dbReference type="PANTHER" id="PTHR11188">
    <property type="entry name" value="ARRESTIN DOMAIN CONTAINING PROTEIN"/>
    <property type="match status" value="1"/>
</dbReference>
<evidence type="ECO:0000313" key="2">
    <source>
        <dbReference type="EMBL" id="RKP08421.1"/>
    </source>
</evidence>
<dbReference type="PANTHER" id="PTHR11188:SF17">
    <property type="entry name" value="FI21816P1"/>
    <property type="match status" value="1"/>
</dbReference>
<dbReference type="AlphaFoldDB" id="A0A4P9XSB6"/>